<reference evidence="17" key="1">
    <citation type="submission" date="2021-01" db="EMBL/GenBank/DDBJ databases">
        <authorList>
            <person name="Corre E."/>
            <person name="Pelletier E."/>
            <person name="Niang G."/>
            <person name="Scheremetjew M."/>
            <person name="Finn R."/>
            <person name="Kale V."/>
            <person name="Holt S."/>
            <person name="Cochrane G."/>
            <person name="Meng A."/>
            <person name="Brown T."/>
            <person name="Cohen L."/>
        </authorList>
    </citation>
    <scope>NUCLEOTIDE SEQUENCE</scope>
    <source>
        <strain evidence="17">CCMP2058</strain>
    </source>
</reference>
<gene>
    <name evidence="17" type="ORF">LAMO00422_LOCUS16940</name>
</gene>
<keyword evidence="9 14" id="KW-0067">ATP-binding</keyword>
<feature type="compositionally biased region" description="Gly residues" evidence="15">
    <location>
        <begin position="548"/>
        <end position="565"/>
    </location>
</feature>
<dbReference type="AlphaFoldDB" id="A0A7S0DKR6"/>
<dbReference type="GO" id="GO:0046872">
    <property type="term" value="F:metal ion binding"/>
    <property type="evidence" value="ECO:0007669"/>
    <property type="project" value="UniProtKB-KW"/>
</dbReference>
<dbReference type="GO" id="GO:0016887">
    <property type="term" value="F:ATP hydrolysis activity"/>
    <property type="evidence" value="ECO:0007669"/>
    <property type="project" value="InterPro"/>
</dbReference>
<evidence type="ECO:0000256" key="14">
    <source>
        <dbReference type="RuleBase" id="RU003651"/>
    </source>
</evidence>
<feature type="compositionally biased region" description="Basic and acidic residues" evidence="15">
    <location>
        <begin position="566"/>
        <end position="580"/>
    </location>
</feature>
<dbReference type="PANTHER" id="PTHR23076:SF97">
    <property type="entry name" value="ATP-DEPENDENT ZINC METALLOPROTEASE YME1L1"/>
    <property type="match status" value="1"/>
</dbReference>
<evidence type="ECO:0000256" key="5">
    <source>
        <dbReference type="ARBA" id="ARBA00022723"/>
    </source>
</evidence>
<sequence>MPHANQPLLHAPRPRMRRWRTLTALVCVALVVMLLLPDHRHDTQLGGGRQSKNRFPKKDPDGSLWQQTLRFLTRPTTIAILGALYLALRPVADTQMQPMIELPYSSFLEAIELGNKTHPAVDNVLVGADRWTFELNGIPAETTPVHFMDGDLQYKLKSKGITFMARDQIPSVEGFSLLLQILGLVATILLETKGGTFGGGSMGLEKVGQRVHTNETHFRDLKGMDPPKREVAEIVTMLKNPKKFLEAGVRLPSGVLLVGPPGTGKTMLARALAAEAGVPFFATSGADFVEVFAGRGAARVRSLFKSAMKAAPSVIFIDELDALGKARSGMRLGASDETEQTLNMLLASMDGLTTKNNGVIVIGATNRIDVLDPALIRPGRFDRIVKVERPDRDGRLDILKHYTRRLHLHPYVSLGKLADETQGFAGADLELLVNEAAIRSVRRNSTMAEEIDFNGALSNYQESRNKKSLEQSQPRLNTMEDLLDQVAQPSQRRQTTDDDNMDTLGRLQRMINDMRYFGMGSDIDEGMRRSRISGPVGNNNQPNPSGVNAGGGGWLLQKMFGGGGSPEDRPKKLESPQEMK</sequence>
<dbReference type="SMART" id="SM00382">
    <property type="entry name" value="AAA"/>
    <property type="match status" value="1"/>
</dbReference>
<protein>
    <recommendedName>
        <fullName evidence="16">AAA+ ATPase domain-containing protein</fullName>
    </recommendedName>
</protein>
<dbReference type="GO" id="GO:0005524">
    <property type="term" value="F:ATP binding"/>
    <property type="evidence" value="ECO:0007669"/>
    <property type="project" value="UniProtKB-KW"/>
</dbReference>
<proteinExistence type="inferred from homology"/>
<evidence type="ECO:0000256" key="11">
    <source>
        <dbReference type="ARBA" id="ARBA00022989"/>
    </source>
</evidence>
<keyword evidence="12" id="KW-0482">Metalloprotease</keyword>
<evidence type="ECO:0000256" key="13">
    <source>
        <dbReference type="ARBA" id="ARBA00023136"/>
    </source>
</evidence>
<dbReference type="Gene3D" id="3.40.50.300">
    <property type="entry name" value="P-loop containing nucleotide triphosphate hydrolases"/>
    <property type="match status" value="1"/>
</dbReference>
<comment type="subcellular location">
    <subcellularLocation>
        <location evidence="2">Membrane</location>
        <topology evidence="2">Multi-pass membrane protein</topology>
    </subcellularLocation>
</comment>
<dbReference type="SUPFAM" id="SSF52540">
    <property type="entry name" value="P-loop containing nucleoside triphosphate hydrolases"/>
    <property type="match status" value="1"/>
</dbReference>
<keyword evidence="4" id="KW-0812">Transmembrane</keyword>
<dbReference type="GO" id="GO:0008237">
    <property type="term" value="F:metallopeptidase activity"/>
    <property type="evidence" value="ECO:0007669"/>
    <property type="project" value="UniProtKB-KW"/>
</dbReference>
<evidence type="ECO:0000256" key="10">
    <source>
        <dbReference type="ARBA" id="ARBA00022946"/>
    </source>
</evidence>
<comment type="similarity">
    <text evidence="14">Belongs to the AAA ATPase family.</text>
</comment>
<feature type="compositionally biased region" description="Polar residues" evidence="15">
    <location>
        <begin position="536"/>
        <end position="546"/>
    </location>
</feature>
<dbReference type="EMBL" id="HBEM01024931">
    <property type="protein sequence ID" value="CAD8457989.1"/>
    <property type="molecule type" value="Transcribed_RNA"/>
</dbReference>
<evidence type="ECO:0000256" key="7">
    <source>
        <dbReference type="ARBA" id="ARBA00022801"/>
    </source>
</evidence>
<dbReference type="Gene3D" id="1.10.8.60">
    <property type="match status" value="1"/>
</dbReference>
<dbReference type="PROSITE" id="PS00674">
    <property type="entry name" value="AAA"/>
    <property type="match status" value="1"/>
</dbReference>
<evidence type="ECO:0000256" key="3">
    <source>
        <dbReference type="ARBA" id="ARBA00022670"/>
    </source>
</evidence>
<keyword evidence="5" id="KW-0479">Metal-binding</keyword>
<dbReference type="FunFam" id="3.40.50.300:FF:000277">
    <property type="entry name" value="ATP-dependent zinc metalloprotease FtsH"/>
    <property type="match status" value="1"/>
</dbReference>
<keyword evidence="6 14" id="KW-0547">Nucleotide-binding</keyword>
<keyword evidence="10" id="KW-0809">Transit peptide</keyword>
<evidence type="ECO:0000256" key="12">
    <source>
        <dbReference type="ARBA" id="ARBA00023049"/>
    </source>
</evidence>
<dbReference type="Pfam" id="PF17862">
    <property type="entry name" value="AAA_lid_3"/>
    <property type="match status" value="1"/>
</dbReference>
<comment type="cofactor">
    <cofactor evidence="1">
        <name>Zn(2+)</name>
        <dbReference type="ChEBI" id="CHEBI:29105"/>
    </cofactor>
</comment>
<dbReference type="PANTHER" id="PTHR23076">
    <property type="entry name" value="METALLOPROTEASE M41 FTSH"/>
    <property type="match status" value="1"/>
</dbReference>
<accession>A0A7S0DKR6</accession>
<feature type="region of interest" description="Disordered" evidence="15">
    <location>
        <begin position="535"/>
        <end position="580"/>
    </location>
</feature>
<evidence type="ECO:0000256" key="4">
    <source>
        <dbReference type="ARBA" id="ARBA00022692"/>
    </source>
</evidence>
<dbReference type="GO" id="GO:0004176">
    <property type="term" value="F:ATP-dependent peptidase activity"/>
    <property type="evidence" value="ECO:0007669"/>
    <property type="project" value="TreeGrafter"/>
</dbReference>
<evidence type="ECO:0000256" key="9">
    <source>
        <dbReference type="ARBA" id="ARBA00022840"/>
    </source>
</evidence>
<dbReference type="InterPro" id="IPR003960">
    <property type="entry name" value="ATPase_AAA_CS"/>
</dbReference>
<evidence type="ECO:0000256" key="1">
    <source>
        <dbReference type="ARBA" id="ARBA00001947"/>
    </source>
</evidence>
<evidence type="ECO:0000313" key="17">
    <source>
        <dbReference type="EMBL" id="CAD8457989.1"/>
    </source>
</evidence>
<dbReference type="InterPro" id="IPR003959">
    <property type="entry name" value="ATPase_AAA_core"/>
</dbReference>
<evidence type="ECO:0000256" key="8">
    <source>
        <dbReference type="ARBA" id="ARBA00022833"/>
    </source>
</evidence>
<feature type="domain" description="AAA+ ATPase" evidence="16">
    <location>
        <begin position="251"/>
        <end position="391"/>
    </location>
</feature>
<dbReference type="InterPro" id="IPR027417">
    <property type="entry name" value="P-loop_NTPase"/>
</dbReference>
<keyword evidence="8" id="KW-0862">Zinc</keyword>
<evidence type="ECO:0000256" key="6">
    <source>
        <dbReference type="ARBA" id="ARBA00022741"/>
    </source>
</evidence>
<dbReference type="CDD" id="cd19501">
    <property type="entry name" value="RecA-like_FtsH"/>
    <property type="match status" value="1"/>
</dbReference>
<dbReference type="GO" id="GO:0006508">
    <property type="term" value="P:proteolysis"/>
    <property type="evidence" value="ECO:0007669"/>
    <property type="project" value="UniProtKB-KW"/>
</dbReference>
<keyword evidence="3" id="KW-0645">Protease</keyword>
<evidence type="ECO:0000256" key="2">
    <source>
        <dbReference type="ARBA" id="ARBA00004141"/>
    </source>
</evidence>
<dbReference type="InterPro" id="IPR003593">
    <property type="entry name" value="AAA+_ATPase"/>
</dbReference>
<keyword evidence="13" id="KW-0472">Membrane</keyword>
<keyword evidence="11" id="KW-1133">Transmembrane helix</keyword>
<dbReference type="InterPro" id="IPR041569">
    <property type="entry name" value="AAA_lid_3"/>
</dbReference>
<dbReference type="GO" id="GO:0016020">
    <property type="term" value="C:membrane"/>
    <property type="evidence" value="ECO:0007669"/>
    <property type="project" value="UniProtKB-SubCell"/>
</dbReference>
<name>A0A7S0DKR6_9EUKA</name>
<dbReference type="Pfam" id="PF00004">
    <property type="entry name" value="AAA"/>
    <property type="match status" value="1"/>
</dbReference>
<evidence type="ECO:0000259" key="16">
    <source>
        <dbReference type="SMART" id="SM00382"/>
    </source>
</evidence>
<evidence type="ECO:0000256" key="15">
    <source>
        <dbReference type="SAM" id="MobiDB-lite"/>
    </source>
</evidence>
<keyword evidence="7" id="KW-0378">Hydrolase</keyword>
<organism evidence="17">
    <name type="scientific">Amorphochlora amoebiformis</name>
    <dbReference type="NCBI Taxonomy" id="1561963"/>
    <lineage>
        <taxon>Eukaryota</taxon>
        <taxon>Sar</taxon>
        <taxon>Rhizaria</taxon>
        <taxon>Cercozoa</taxon>
        <taxon>Chlorarachniophyceae</taxon>
        <taxon>Amorphochlora</taxon>
    </lineage>
</organism>